<keyword evidence="3" id="KW-1185">Reference proteome</keyword>
<organism evidence="2 3">
    <name type="scientific">Calidifontibacter indicus</name>
    <dbReference type="NCBI Taxonomy" id="419650"/>
    <lineage>
        <taxon>Bacteria</taxon>
        <taxon>Bacillati</taxon>
        <taxon>Actinomycetota</taxon>
        <taxon>Actinomycetes</taxon>
        <taxon>Micrococcales</taxon>
        <taxon>Dermacoccaceae</taxon>
        <taxon>Calidifontibacter</taxon>
    </lineage>
</organism>
<sequence>MLALAAQTTRNTPTWFVVFMWTLALVMTLGALWALAAAWNRRGDAPTEGRRAQASCLAVFAVPTLLLGLFFLSWAVGIS</sequence>
<keyword evidence="1" id="KW-0812">Transmembrane</keyword>
<accession>A0A3D9UIE7</accession>
<name>A0A3D9UIE7_9MICO</name>
<feature type="transmembrane region" description="Helical" evidence="1">
    <location>
        <begin position="56"/>
        <end position="76"/>
    </location>
</feature>
<comment type="caution">
    <text evidence="2">The sequence shown here is derived from an EMBL/GenBank/DDBJ whole genome shotgun (WGS) entry which is preliminary data.</text>
</comment>
<protein>
    <submittedName>
        <fullName evidence="2">Uncharacterized protein</fullName>
    </submittedName>
</protein>
<evidence type="ECO:0000313" key="2">
    <source>
        <dbReference type="EMBL" id="REF29077.1"/>
    </source>
</evidence>
<evidence type="ECO:0000256" key="1">
    <source>
        <dbReference type="SAM" id="Phobius"/>
    </source>
</evidence>
<keyword evidence="1" id="KW-0472">Membrane</keyword>
<keyword evidence="1" id="KW-1133">Transmembrane helix</keyword>
<proteinExistence type="predicted"/>
<evidence type="ECO:0000313" key="3">
    <source>
        <dbReference type="Proteomes" id="UP000256253"/>
    </source>
</evidence>
<dbReference type="EMBL" id="QTUA01000001">
    <property type="protein sequence ID" value="REF29077.1"/>
    <property type="molecule type" value="Genomic_DNA"/>
</dbReference>
<dbReference type="RefSeq" id="WP_115921241.1">
    <property type="nucleotide sequence ID" value="NZ_QTUA01000001.1"/>
</dbReference>
<dbReference type="AlphaFoldDB" id="A0A3D9UIE7"/>
<reference evidence="2 3" key="1">
    <citation type="submission" date="2018-08" db="EMBL/GenBank/DDBJ databases">
        <title>Sequencing the genomes of 1000 actinobacteria strains.</title>
        <authorList>
            <person name="Klenk H.-P."/>
        </authorList>
    </citation>
    <scope>NUCLEOTIDE SEQUENCE [LARGE SCALE GENOMIC DNA]</scope>
    <source>
        <strain evidence="2 3">DSM 22967</strain>
    </source>
</reference>
<gene>
    <name evidence="2" type="ORF">DFJ65_0003</name>
</gene>
<dbReference type="Proteomes" id="UP000256253">
    <property type="component" value="Unassembled WGS sequence"/>
</dbReference>
<feature type="transmembrane region" description="Helical" evidence="1">
    <location>
        <begin position="15"/>
        <end position="35"/>
    </location>
</feature>